<keyword evidence="3 8" id="KW-0963">Cytoplasm</keyword>
<dbReference type="InterPro" id="IPR050180">
    <property type="entry name" value="RNR_Ribonuclease"/>
</dbReference>
<evidence type="ECO:0000256" key="1">
    <source>
        <dbReference type="ARBA" id="ARBA00001849"/>
    </source>
</evidence>
<dbReference type="InterPro" id="IPR011129">
    <property type="entry name" value="CSD"/>
</dbReference>
<dbReference type="InterPro" id="IPR003029">
    <property type="entry name" value="S1_domain"/>
</dbReference>
<dbReference type="InterPro" id="IPR040476">
    <property type="entry name" value="CSD2"/>
</dbReference>
<keyword evidence="4 8" id="KW-0540">Nuclease</keyword>
<dbReference type="Pfam" id="PF08206">
    <property type="entry name" value="OB_RNB"/>
    <property type="match status" value="1"/>
</dbReference>
<evidence type="ECO:0000256" key="4">
    <source>
        <dbReference type="ARBA" id="ARBA00022722"/>
    </source>
</evidence>
<evidence type="ECO:0000313" key="12">
    <source>
        <dbReference type="EMBL" id="MCS4035259.1"/>
    </source>
</evidence>
<keyword evidence="5 8" id="KW-0378">Hydrolase</keyword>
<evidence type="ECO:0000256" key="6">
    <source>
        <dbReference type="ARBA" id="ARBA00022839"/>
    </source>
</evidence>
<dbReference type="InterPro" id="IPR001900">
    <property type="entry name" value="RNase_II/R"/>
</dbReference>
<dbReference type="PROSITE" id="PS01175">
    <property type="entry name" value="RIBONUCLEASE_II"/>
    <property type="match status" value="1"/>
</dbReference>
<dbReference type="NCBIfam" id="TIGR02063">
    <property type="entry name" value="RNase_R"/>
    <property type="match status" value="1"/>
</dbReference>
<dbReference type="EMBL" id="JANUBL010000002">
    <property type="protein sequence ID" value="MCS4121131.1"/>
    <property type="molecule type" value="Genomic_DNA"/>
</dbReference>
<evidence type="ECO:0000256" key="9">
    <source>
        <dbReference type="SAM" id="Coils"/>
    </source>
</evidence>
<dbReference type="EC" id="3.1.13.1" evidence="8"/>
<evidence type="ECO:0000256" key="5">
    <source>
        <dbReference type="ARBA" id="ARBA00022801"/>
    </source>
</evidence>
<keyword evidence="7 8" id="KW-0694">RNA-binding</keyword>
<dbReference type="SMART" id="SM00316">
    <property type="entry name" value="S1"/>
    <property type="match status" value="1"/>
</dbReference>
<comment type="catalytic activity">
    <reaction evidence="1 8">
        <text>Exonucleolytic cleavage in the 3'- to 5'-direction to yield nucleoside 5'-phosphates.</text>
        <dbReference type="EC" id="3.1.13.1"/>
    </reaction>
</comment>
<dbReference type="CDD" id="cd04471">
    <property type="entry name" value="S1_RNase_R"/>
    <property type="match status" value="1"/>
</dbReference>
<feature type="domain" description="S1 motif" evidence="10">
    <location>
        <begin position="585"/>
        <end position="665"/>
    </location>
</feature>
<dbReference type="InterPro" id="IPR004476">
    <property type="entry name" value="RNase_II/RNase_R"/>
</dbReference>
<comment type="subcellular location">
    <subcellularLocation>
        <location evidence="2 8">Cytoplasm</location>
    </subcellularLocation>
</comment>
<keyword evidence="6 8" id="KW-0269">Exonuclease</keyword>
<protein>
    <recommendedName>
        <fullName evidence="8">Ribonuclease R</fullName>
        <shortName evidence="8">RNase R</shortName>
        <ecNumber evidence="8">3.1.13.1</ecNumber>
    </recommendedName>
</protein>
<keyword evidence="9" id="KW-0175">Coiled coil</keyword>
<dbReference type="Pfam" id="PF17876">
    <property type="entry name" value="CSD2"/>
    <property type="match status" value="1"/>
</dbReference>
<dbReference type="Pfam" id="PF00575">
    <property type="entry name" value="S1"/>
    <property type="match status" value="1"/>
</dbReference>
<dbReference type="SMART" id="SM00955">
    <property type="entry name" value="RNB"/>
    <property type="match status" value="1"/>
</dbReference>
<evidence type="ECO:0000256" key="7">
    <source>
        <dbReference type="ARBA" id="ARBA00022884"/>
    </source>
</evidence>
<gene>
    <name evidence="8" type="primary">rnr</name>
    <name evidence="13" type="ORF">GGP45_001473</name>
    <name evidence="11" type="ORF">GGP61_000661</name>
    <name evidence="12" type="ORF">GGQ01_000300</name>
</gene>
<dbReference type="SUPFAM" id="SSF50249">
    <property type="entry name" value="Nucleic acid-binding proteins"/>
    <property type="match status" value="4"/>
</dbReference>
<evidence type="ECO:0000256" key="8">
    <source>
        <dbReference type="HAMAP-Rule" id="MF_01895"/>
    </source>
</evidence>
<dbReference type="GO" id="GO:0006402">
    <property type="term" value="P:mRNA catabolic process"/>
    <property type="evidence" value="ECO:0007669"/>
    <property type="project" value="TreeGrafter"/>
</dbReference>
<dbReference type="GO" id="GO:0008859">
    <property type="term" value="F:exoribonuclease II activity"/>
    <property type="evidence" value="ECO:0007669"/>
    <property type="project" value="UniProtKB-UniRule"/>
</dbReference>
<dbReference type="InterPro" id="IPR011805">
    <property type="entry name" value="RNase_R"/>
</dbReference>
<sequence>MLAEMTAQQLVERDGRKYKTKATTRQHTGVLQCHDKGFGFVQATDQDEEFFIREANMGEALHGDLVRVAVAARAPEDKKRECEVLEVVERRCTEVVGTFHHRSDFAFVEPDDQRILQDVYVAPDAFSGAKDGEKVMVSIDRFDDRKASPEGRILRVIGPSDDPNVRVLSLAMSMDVKADFPDEVEAEAESIPVKIPEDEIERRRDLRDKPVFTIDPVDAKDFDDAVHVEELDNGNYEVGVHIADVSHYVEPDTAIDAEALERGTSVYLVDRTIPMLPEKLSNKVCSLRPHEDKLAFSILMELTTEGDVVDYEICETVIHSKERLTYDRAQDYIEGGYPDDKMAADVVQANRLAKTITRRRMQEGAIDFGSDEVNVILDDDGTPTNIVRKERLQANRLIEEFMLLANRTVAKHIAAPEHVDRHRSNGTDEPLPFVYRVHDSPDSEEIQQLAEYVRVFDHELPLTDGNARSSDLGALIDEVQGQPEEQVIVRAALRAMSKAEYAVGNIGHYGLGFDYYSHFTSPIRRYPDLMVHRLLKRYAKGGSPADIEDLAARCEHCSEQERNAEEAERESVKLKQVEYVKNHVGEEFDGVVSGVTKFGVFVEITDLLVEGLVHVREMNDYYVYDESTYTLRGENNGTSYRPGDSVRVEVASASVEDREIDLLFVE</sequence>
<dbReference type="PROSITE" id="PS50126">
    <property type="entry name" value="S1"/>
    <property type="match status" value="1"/>
</dbReference>
<dbReference type="Proteomes" id="UP001155144">
    <property type="component" value="Unassembled WGS sequence"/>
</dbReference>
<comment type="caution">
    <text evidence="11">The sequence shown here is derived from an EMBL/GenBank/DDBJ whole genome shotgun (WGS) entry which is preliminary data.</text>
</comment>
<dbReference type="EMBL" id="JANUAE010000002">
    <property type="protein sequence ID" value="MCS3709066.1"/>
    <property type="molecule type" value="Genomic_DNA"/>
</dbReference>
<evidence type="ECO:0000313" key="14">
    <source>
        <dbReference type="Proteomes" id="UP001155057"/>
    </source>
</evidence>
<feature type="coiled-coil region" evidence="9">
    <location>
        <begin position="547"/>
        <end position="577"/>
    </location>
</feature>
<comment type="function">
    <text evidence="8">3'-5' exoribonuclease that releases 5'-nucleoside monophosphates and is involved in maturation of structured RNAs.</text>
</comment>
<dbReference type="PANTHER" id="PTHR23355:SF9">
    <property type="entry name" value="DIS3-LIKE EXONUCLEASE 2"/>
    <property type="match status" value="1"/>
</dbReference>
<dbReference type="PANTHER" id="PTHR23355">
    <property type="entry name" value="RIBONUCLEASE"/>
    <property type="match status" value="1"/>
</dbReference>
<dbReference type="GO" id="GO:0005829">
    <property type="term" value="C:cytosol"/>
    <property type="evidence" value="ECO:0007669"/>
    <property type="project" value="UniProtKB-ARBA"/>
</dbReference>
<dbReference type="Proteomes" id="UP001155057">
    <property type="component" value="Unassembled WGS sequence"/>
</dbReference>
<name>A0A9X2Q0P8_9BACT</name>
<evidence type="ECO:0000313" key="11">
    <source>
        <dbReference type="EMBL" id="MCS3709066.1"/>
    </source>
</evidence>
<evidence type="ECO:0000256" key="3">
    <source>
        <dbReference type="ARBA" id="ARBA00022490"/>
    </source>
</evidence>
<dbReference type="Gene3D" id="2.40.50.140">
    <property type="entry name" value="Nucleic acid-binding proteins"/>
    <property type="match status" value="3"/>
</dbReference>
<dbReference type="NCBIfam" id="TIGR00358">
    <property type="entry name" value="3_prime_RNase"/>
    <property type="match status" value="1"/>
</dbReference>
<evidence type="ECO:0000256" key="2">
    <source>
        <dbReference type="ARBA" id="ARBA00004496"/>
    </source>
</evidence>
<dbReference type="Pfam" id="PF00773">
    <property type="entry name" value="RNB"/>
    <property type="match status" value="1"/>
</dbReference>
<evidence type="ECO:0000259" key="10">
    <source>
        <dbReference type="PROSITE" id="PS50126"/>
    </source>
</evidence>
<evidence type="ECO:0000313" key="13">
    <source>
        <dbReference type="EMBL" id="MCS4121131.1"/>
    </source>
</evidence>
<accession>A0A9X2Q0P8</accession>
<dbReference type="HAMAP" id="MF_01895">
    <property type="entry name" value="RNase_R"/>
    <property type="match status" value="1"/>
</dbReference>
<dbReference type="InterPro" id="IPR012340">
    <property type="entry name" value="NA-bd_OB-fold"/>
</dbReference>
<organism evidence="11 14">
    <name type="scientific">Salinibacter ruber</name>
    <dbReference type="NCBI Taxonomy" id="146919"/>
    <lineage>
        <taxon>Bacteria</taxon>
        <taxon>Pseudomonadati</taxon>
        <taxon>Rhodothermota</taxon>
        <taxon>Rhodothermia</taxon>
        <taxon>Rhodothermales</taxon>
        <taxon>Salinibacteraceae</taxon>
        <taxon>Salinibacter</taxon>
    </lineage>
</organism>
<dbReference type="EMBL" id="JANUBF010000001">
    <property type="protein sequence ID" value="MCS4035259.1"/>
    <property type="molecule type" value="Genomic_DNA"/>
</dbReference>
<reference evidence="11" key="1">
    <citation type="submission" date="2022-08" db="EMBL/GenBank/DDBJ databases">
        <title>Genomic Encyclopedia of Type Strains, Phase V (KMG-V): Genome sequencing to study the core and pangenomes of soil and plant-associated prokaryotes.</title>
        <authorList>
            <person name="Whitman W."/>
        </authorList>
    </citation>
    <scope>NUCLEOTIDE SEQUENCE</scope>
    <source>
        <strain evidence="12">SP3012</strain>
        <strain evidence="13">SP3026</strain>
        <strain evidence="11">SP3049</strain>
    </source>
</reference>
<dbReference type="InterPro" id="IPR013223">
    <property type="entry name" value="RNase_B_OB_dom"/>
</dbReference>
<dbReference type="Proteomes" id="UP001155040">
    <property type="component" value="Unassembled WGS sequence"/>
</dbReference>
<proteinExistence type="inferred from homology"/>
<comment type="similarity">
    <text evidence="8">Belongs to the RNR ribonuclease family. RNase R subfamily.</text>
</comment>
<dbReference type="InterPro" id="IPR022966">
    <property type="entry name" value="RNase_II/R_CS"/>
</dbReference>
<dbReference type="AlphaFoldDB" id="A0A9X2Q0P8"/>
<dbReference type="GO" id="GO:0003723">
    <property type="term" value="F:RNA binding"/>
    <property type="evidence" value="ECO:0007669"/>
    <property type="project" value="UniProtKB-UniRule"/>
</dbReference>
<dbReference type="SMART" id="SM00357">
    <property type="entry name" value="CSP"/>
    <property type="match status" value="2"/>
</dbReference>